<keyword evidence="2" id="KW-1185">Reference proteome</keyword>
<proteinExistence type="predicted"/>
<protein>
    <submittedName>
        <fullName evidence="1">Uncharacterized protein</fullName>
    </submittedName>
</protein>
<dbReference type="GeneID" id="8385294"/>
<dbReference type="RefSeq" id="WP_015790708.1">
    <property type="nucleotide sequence ID" value="NC_013158.1"/>
</dbReference>
<reference evidence="1 2" key="1">
    <citation type="journal article" date="2009" name="Stand. Genomic Sci.">
        <title>Complete genome sequence of Halorhabdus utahensis type strain (AX-2).</title>
        <authorList>
            <person name="Anderson I."/>
            <person name="Tindall B.J."/>
            <person name="Pomrenke H."/>
            <person name="Goker M."/>
            <person name="Lapidus A."/>
            <person name="Nolan M."/>
            <person name="Copeland A."/>
            <person name="Glavina Del Rio T."/>
            <person name="Chen F."/>
            <person name="Tice H."/>
            <person name="Cheng J.F."/>
            <person name="Lucas S."/>
            <person name="Chertkov O."/>
            <person name="Bruce D."/>
            <person name="Brettin T."/>
            <person name="Detter J.C."/>
            <person name="Han C."/>
            <person name="Goodwin L."/>
            <person name="Land M."/>
            <person name="Hauser L."/>
            <person name="Chang Y.J."/>
            <person name="Jeffries C.D."/>
            <person name="Pitluck S."/>
            <person name="Pati A."/>
            <person name="Mavromatis K."/>
            <person name="Ivanova N."/>
            <person name="Ovchinnikova G."/>
            <person name="Chen A."/>
            <person name="Palaniappan K."/>
            <person name="Chain P."/>
            <person name="Rohde M."/>
            <person name="Bristow J."/>
            <person name="Eisen J.A."/>
            <person name="Markowitz V."/>
            <person name="Hugenholtz P."/>
            <person name="Kyrpides N.C."/>
            <person name="Klenk H.P."/>
        </authorList>
    </citation>
    <scope>NUCLEOTIDE SEQUENCE [LARGE SCALE GENOMIC DNA]</scope>
    <source>
        <strain evidence="2">DSM 12940 / JCM 11049 / AX-2</strain>
    </source>
</reference>
<evidence type="ECO:0000313" key="1">
    <source>
        <dbReference type="EMBL" id="ACV13146.1"/>
    </source>
</evidence>
<sequence length="70" mass="7785">MPEYPIVVREIGGQNRLGVEKADDLEADVREIVTDGYEQIDVAQRDDGDVIGTVVAGDDRQKIVDVRWDA</sequence>
<evidence type="ECO:0000313" key="2">
    <source>
        <dbReference type="Proteomes" id="UP000002071"/>
    </source>
</evidence>
<dbReference type="KEGG" id="hut:Huta_2985"/>
<dbReference type="eggNOG" id="arCOG08203">
    <property type="taxonomic scope" value="Archaea"/>
</dbReference>
<dbReference type="HOGENOM" id="CLU_2748079_0_0_2"/>
<name>C7NSN0_HALUD</name>
<gene>
    <name evidence="1" type="ordered locus">Huta_2985</name>
</gene>
<dbReference type="EMBL" id="CP001687">
    <property type="protein sequence ID" value="ACV13146.1"/>
    <property type="molecule type" value="Genomic_DNA"/>
</dbReference>
<dbReference type="STRING" id="519442.Huta_2985"/>
<dbReference type="AlphaFoldDB" id="C7NSN0"/>
<dbReference type="OrthoDB" id="251911at2157"/>
<accession>C7NSN0</accession>
<organism evidence="1 2">
    <name type="scientific">Halorhabdus utahensis (strain DSM 12940 / JCM 11049 / AX-2)</name>
    <dbReference type="NCBI Taxonomy" id="519442"/>
    <lineage>
        <taxon>Archaea</taxon>
        <taxon>Methanobacteriati</taxon>
        <taxon>Methanobacteriota</taxon>
        <taxon>Stenosarchaea group</taxon>
        <taxon>Halobacteria</taxon>
        <taxon>Halobacteriales</taxon>
        <taxon>Haloarculaceae</taxon>
        <taxon>Halorhabdus</taxon>
    </lineage>
</organism>
<dbReference type="Proteomes" id="UP000002071">
    <property type="component" value="Chromosome"/>
</dbReference>